<feature type="domain" description="ABC3 transporter permease C-terminal" evidence="8">
    <location>
        <begin position="642"/>
        <end position="752"/>
    </location>
</feature>
<evidence type="ECO:0000256" key="5">
    <source>
        <dbReference type="ARBA" id="ARBA00022989"/>
    </source>
</evidence>
<organism evidence="9 10">
    <name type="scientific">Actinokineospora iranica</name>
    <dbReference type="NCBI Taxonomy" id="1271860"/>
    <lineage>
        <taxon>Bacteria</taxon>
        <taxon>Bacillati</taxon>
        <taxon>Actinomycetota</taxon>
        <taxon>Actinomycetes</taxon>
        <taxon>Pseudonocardiales</taxon>
        <taxon>Pseudonocardiaceae</taxon>
        <taxon>Actinokineospora</taxon>
    </lineage>
</organism>
<evidence type="ECO:0000256" key="7">
    <source>
        <dbReference type="SAM" id="Phobius"/>
    </source>
</evidence>
<feature type="transmembrane region" description="Helical" evidence="7">
    <location>
        <begin position="23"/>
        <end position="43"/>
    </location>
</feature>
<accession>A0A1G6QKL2</accession>
<evidence type="ECO:0000259" key="8">
    <source>
        <dbReference type="Pfam" id="PF02687"/>
    </source>
</evidence>
<evidence type="ECO:0000256" key="4">
    <source>
        <dbReference type="ARBA" id="ARBA00022692"/>
    </source>
</evidence>
<dbReference type="InterPro" id="IPR051447">
    <property type="entry name" value="Lipoprotein-release_system"/>
</dbReference>
<gene>
    <name evidence="9" type="ORF">SAMN05216174_105355</name>
</gene>
<evidence type="ECO:0000256" key="1">
    <source>
        <dbReference type="ARBA" id="ARBA00004651"/>
    </source>
</evidence>
<proteinExistence type="inferred from homology"/>
<feature type="domain" description="ABC3 transporter permease C-terminal" evidence="8">
    <location>
        <begin position="199"/>
        <end position="310"/>
    </location>
</feature>
<keyword evidence="5 7" id="KW-1133">Transmembrane helix</keyword>
<comment type="subcellular location">
    <subcellularLocation>
        <location evidence="1">Cell membrane</location>
        <topology evidence="1">Multi-pass membrane protein</topology>
    </subcellularLocation>
</comment>
<evidence type="ECO:0000256" key="2">
    <source>
        <dbReference type="ARBA" id="ARBA00005236"/>
    </source>
</evidence>
<dbReference type="STRING" id="1271860.SAMN05216174_105355"/>
<feature type="transmembrane region" description="Helical" evidence="7">
    <location>
        <begin position="638"/>
        <end position="657"/>
    </location>
</feature>
<name>A0A1G6QKL2_9PSEU</name>
<keyword evidence="10" id="KW-1185">Reference proteome</keyword>
<dbReference type="AlphaFoldDB" id="A0A1G6QKL2"/>
<evidence type="ECO:0000256" key="6">
    <source>
        <dbReference type="ARBA" id="ARBA00023136"/>
    </source>
</evidence>
<dbReference type="OrthoDB" id="3654456at2"/>
<dbReference type="PANTHER" id="PTHR30489:SF0">
    <property type="entry name" value="LIPOPROTEIN-RELEASING SYSTEM TRANSMEMBRANE PROTEIN LOLE"/>
    <property type="match status" value="1"/>
</dbReference>
<sequence>MRAWLNDLAIGVRLAVGGGRTSLARFVLSTVGVGIAVAVLLLASSVGPVLDARDQRTYANLPDATPAAGVAPTHYARETSEFGEKRVNVIYLLGEGPTSPKPPGIATLPGEDEMYVSPALAALLGDPANTLLRERFPQRIVGTLSDTVVEKPTALLLYTGAGPQGREAPLTAYAFGIPHLEPEPMDPGLLLLLLLGTVALLVPVFIFLASSTRIAGAERDRRLSALRLVGSDSGQVRRIAAAETLVGALAGLLLGGALFLLGREMADDVELMNVSVYPADIVPTWWLAVLVLLAVPVLAVLTAQFALRRTIIEPLGVVRHSKPVRRRLVWRVAVVALGVVLLVWHGGVDANSQLWSYSIATGATLILLGVPILLPYLVEHTVSRLRGGPSSWQLAIRRLQLDSGTSARVVGGVATVLAGAVALQAVLLTQAGAFSVPDDHRVPSDVTMTVFAGPEVAEEAERIVKNAEGTLAVSSVQSFSVQFSAGESSQSLIVADCDTVRSVYAVDDCVDGQVFSPHYMTPEADGFLPGRTVRVVDYDGGSEPKVLAEWTYPASTRRLPPATIDRFDVGGLLATPGALPDLPGGYPTIRVQLDPAVPQAAEHVRNALQSLRWRAWSSLDNAPVLSQSQREYLTIRRGLLVGSVFTLLLGGISLLVLALEHIRERRRPLAILAASGVPTGALARSLLWQIAIPIALGVAVAVPAGIGLATLITNLSADLLRVDWPGVAIMTAAAAALGLLVSLLTLPFLRSATRLDALRTE</sequence>
<evidence type="ECO:0000313" key="9">
    <source>
        <dbReference type="EMBL" id="SDC92960.1"/>
    </source>
</evidence>
<protein>
    <submittedName>
        <fullName evidence="9">FtsX-like permease family protein</fullName>
    </submittedName>
</protein>
<dbReference type="InterPro" id="IPR003838">
    <property type="entry name" value="ABC3_permease_C"/>
</dbReference>
<evidence type="ECO:0000256" key="3">
    <source>
        <dbReference type="ARBA" id="ARBA00022475"/>
    </source>
</evidence>
<feature type="transmembrane region" description="Helical" evidence="7">
    <location>
        <begin position="245"/>
        <end position="265"/>
    </location>
</feature>
<reference evidence="10" key="1">
    <citation type="submission" date="2016-10" db="EMBL/GenBank/DDBJ databases">
        <authorList>
            <person name="Varghese N."/>
            <person name="Submissions S."/>
        </authorList>
    </citation>
    <scope>NUCLEOTIDE SEQUENCE [LARGE SCALE GENOMIC DNA]</scope>
    <source>
        <strain evidence="10">IBRC-M 10403</strain>
    </source>
</reference>
<feature type="transmembrane region" description="Helical" evidence="7">
    <location>
        <begin position="328"/>
        <end position="348"/>
    </location>
</feature>
<feature type="transmembrane region" description="Helical" evidence="7">
    <location>
        <begin position="727"/>
        <end position="749"/>
    </location>
</feature>
<feature type="transmembrane region" description="Helical" evidence="7">
    <location>
        <begin position="354"/>
        <end position="378"/>
    </location>
</feature>
<keyword evidence="4 7" id="KW-0812">Transmembrane</keyword>
<keyword evidence="6 7" id="KW-0472">Membrane</keyword>
<feature type="transmembrane region" description="Helical" evidence="7">
    <location>
        <begin position="694"/>
        <end position="715"/>
    </location>
</feature>
<dbReference type="Pfam" id="PF02687">
    <property type="entry name" value="FtsX"/>
    <property type="match status" value="2"/>
</dbReference>
<dbReference type="PANTHER" id="PTHR30489">
    <property type="entry name" value="LIPOPROTEIN-RELEASING SYSTEM TRANSMEMBRANE PROTEIN LOLE"/>
    <property type="match status" value="1"/>
</dbReference>
<dbReference type="GO" id="GO:0044874">
    <property type="term" value="P:lipoprotein localization to outer membrane"/>
    <property type="evidence" value="ECO:0007669"/>
    <property type="project" value="TreeGrafter"/>
</dbReference>
<keyword evidence="3" id="KW-1003">Cell membrane</keyword>
<dbReference type="RefSeq" id="WP_091450369.1">
    <property type="nucleotide sequence ID" value="NZ_FMZZ01000005.1"/>
</dbReference>
<feature type="transmembrane region" description="Helical" evidence="7">
    <location>
        <begin position="189"/>
        <end position="209"/>
    </location>
</feature>
<evidence type="ECO:0000313" key="10">
    <source>
        <dbReference type="Proteomes" id="UP000199501"/>
    </source>
</evidence>
<dbReference type="EMBL" id="FMZZ01000005">
    <property type="protein sequence ID" value="SDC92960.1"/>
    <property type="molecule type" value="Genomic_DNA"/>
</dbReference>
<dbReference type="Proteomes" id="UP000199501">
    <property type="component" value="Unassembled WGS sequence"/>
</dbReference>
<feature type="transmembrane region" description="Helical" evidence="7">
    <location>
        <begin position="285"/>
        <end position="307"/>
    </location>
</feature>
<dbReference type="GO" id="GO:0098797">
    <property type="term" value="C:plasma membrane protein complex"/>
    <property type="evidence" value="ECO:0007669"/>
    <property type="project" value="TreeGrafter"/>
</dbReference>
<comment type="similarity">
    <text evidence="2">Belongs to the ABC-4 integral membrane protein family. LolC/E subfamily.</text>
</comment>